<dbReference type="EMBL" id="GEDC01023894">
    <property type="protein sequence ID" value="JAS13404.1"/>
    <property type="molecule type" value="Transcribed_RNA"/>
</dbReference>
<sequence>DFKLNKIGMKKEVDSTDLEYLKNMYGFTVDYNNLGGMLSYERPYDPVIDTTDGTDLHESDIERLLHRSNFYKPVVESQMKREKRSLEEMDGNMDYSSYVDPFSYSDDERGTLIDNITKEIKPETEFDSISYNSLENLLQNLSGYEFYLSNFSWPFTYNYSATTNSPEVPVTISQRLWNLSQNITLDYPDLDFGDTYRMLKSNRSIDWTSEEGKDSITFNLTGINNFFGGFFKDNKNKSSSTWKRMMRFVHIEKESSAGNETVIVLKVKPKSRSSWKMFKDFFRVNDGAVKLDLVPMNLSGSSRDTESLLDLINNYKYCGLTSNISCLLRNIMNLNMTNLKQGNDYMKDNSNNPVNINSEENKIKHLVEVVKMLEQQKNKQINNKTESSRWGRFKNIFKSNKNETKDFEKGKNNSDSLWRKFKHIFIKDKVNISEDGGNEMPDVFDVDEFFITEINQSDNNVENIKDVRKDGEFLDQTASESSTNKPTPNIMSRYLKWLSNRKTENDMRLKGKSSYKLENEMLNTSHEGQNTSLSSIEKYLFGFYSDEDKESTFSKDENLAKQHLNEYDFNEKALFFK</sequence>
<proteinExistence type="predicted"/>
<protein>
    <submittedName>
        <fullName evidence="2">Uncharacterized protein</fullName>
    </submittedName>
</protein>
<name>A0A1B6CIW2_9HEMI</name>
<feature type="coiled-coil region" evidence="1">
    <location>
        <begin position="356"/>
        <end position="383"/>
    </location>
</feature>
<keyword evidence="1" id="KW-0175">Coiled coil</keyword>
<evidence type="ECO:0000313" key="2">
    <source>
        <dbReference type="EMBL" id="JAS13404.1"/>
    </source>
</evidence>
<gene>
    <name evidence="2" type="ORF">g.10362</name>
</gene>
<dbReference type="AlphaFoldDB" id="A0A1B6CIW2"/>
<organism evidence="2">
    <name type="scientific">Clastoptera arizonana</name>
    <name type="common">Arizona spittle bug</name>
    <dbReference type="NCBI Taxonomy" id="38151"/>
    <lineage>
        <taxon>Eukaryota</taxon>
        <taxon>Metazoa</taxon>
        <taxon>Ecdysozoa</taxon>
        <taxon>Arthropoda</taxon>
        <taxon>Hexapoda</taxon>
        <taxon>Insecta</taxon>
        <taxon>Pterygota</taxon>
        <taxon>Neoptera</taxon>
        <taxon>Paraneoptera</taxon>
        <taxon>Hemiptera</taxon>
        <taxon>Auchenorrhyncha</taxon>
        <taxon>Cercopoidea</taxon>
        <taxon>Clastopteridae</taxon>
        <taxon>Clastoptera</taxon>
    </lineage>
</organism>
<reference evidence="2" key="1">
    <citation type="submission" date="2015-12" db="EMBL/GenBank/DDBJ databases">
        <title>De novo transcriptome assembly of four potential Pierce s Disease insect vectors from Arizona vineyards.</title>
        <authorList>
            <person name="Tassone E.E."/>
        </authorList>
    </citation>
    <scope>NUCLEOTIDE SEQUENCE</scope>
</reference>
<feature type="non-terminal residue" evidence="2">
    <location>
        <position position="1"/>
    </location>
</feature>
<evidence type="ECO:0000256" key="1">
    <source>
        <dbReference type="SAM" id="Coils"/>
    </source>
</evidence>
<accession>A0A1B6CIW2</accession>